<sequence>MTSRDKAAAIDTHISADIPLVKEVSSSSEETIAVSPSQEASASTLRLVKEPASAPSVSLRSVNSPLHMAEGRSIASGVVDEVPITVPNEDPDINGGFEHQEAVAPGDEGPSLAREGEPVLNEQPTIVAEGVSDEGVSTAQGVEAGPSEQPRIVVLSVMTEERRLQT</sequence>
<feature type="region of interest" description="Disordered" evidence="1">
    <location>
        <begin position="29"/>
        <end position="59"/>
    </location>
</feature>
<proteinExistence type="predicted"/>
<dbReference type="EMBL" id="KI395026">
    <property type="protein sequence ID" value="ERM99319.1"/>
    <property type="molecule type" value="Genomic_DNA"/>
</dbReference>
<dbReference type="Proteomes" id="UP000017836">
    <property type="component" value="Unassembled WGS sequence"/>
</dbReference>
<keyword evidence="3" id="KW-1185">Reference proteome</keyword>
<gene>
    <name evidence="2" type="ORF">AMTR_s00108p00028700</name>
</gene>
<name>W1NXB6_AMBTC</name>
<evidence type="ECO:0000313" key="3">
    <source>
        <dbReference type="Proteomes" id="UP000017836"/>
    </source>
</evidence>
<feature type="compositionally biased region" description="Polar residues" evidence="1">
    <location>
        <begin position="29"/>
        <end position="44"/>
    </location>
</feature>
<reference evidence="3" key="1">
    <citation type="journal article" date="2013" name="Science">
        <title>The Amborella genome and the evolution of flowering plants.</title>
        <authorList>
            <consortium name="Amborella Genome Project"/>
        </authorList>
    </citation>
    <scope>NUCLEOTIDE SEQUENCE [LARGE SCALE GENOMIC DNA]</scope>
</reference>
<dbReference type="Gramene" id="ERM99319">
    <property type="protein sequence ID" value="ERM99319"/>
    <property type="gene ID" value="AMTR_s00108p00028700"/>
</dbReference>
<evidence type="ECO:0000313" key="2">
    <source>
        <dbReference type="EMBL" id="ERM99319.1"/>
    </source>
</evidence>
<dbReference type="AlphaFoldDB" id="W1NXB6"/>
<evidence type="ECO:0000256" key="1">
    <source>
        <dbReference type="SAM" id="MobiDB-lite"/>
    </source>
</evidence>
<organism evidence="2 3">
    <name type="scientific">Amborella trichopoda</name>
    <dbReference type="NCBI Taxonomy" id="13333"/>
    <lineage>
        <taxon>Eukaryota</taxon>
        <taxon>Viridiplantae</taxon>
        <taxon>Streptophyta</taxon>
        <taxon>Embryophyta</taxon>
        <taxon>Tracheophyta</taxon>
        <taxon>Spermatophyta</taxon>
        <taxon>Magnoliopsida</taxon>
        <taxon>Amborellales</taxon>
        <taxon>Amborellaceae</taxon>
        <taxon>Amborella</taxon>
    </lineage>
</organism>
<dbReference type="HOGENOM" id="CLU_1604962_0_0_1"/>
<accession>W1NXB6</accession>
<protein>
    <submittedName>
        <fullName evidence="2">Uncharacterized protein</fullName>
    </submittedName>
</protein>